<dbReference type="Proteomes" id="UP000594042">
    <property type="component" value="Chromosome"/>
</dbReference>
<keyword evidence="2 9" id="KW-1003">Cell membrane</keyword>
<feature type="transmembrane region" description="Helical" evidence="9">
    <location>
        <begin position="176"/>
        <end position="195"/>
    </location>
</feature>
<evidence type="ECO:0000256" key="1">
    <source>
        <dbReference type="ARBA" id="ARBA00006139"/>
    </source>
</evidence>
<comment type="subcellular location">
    <subcellularLocation>
        <location evidence="9">Cell membrane</location>
        <topology evidence="9">Multi-pass membrane protein</topology>
    </subcellularLocation>
</comment>
<evidence type="ECO:0000313" key="11">
    <source>
        <dbReference type="EMBL" id="BCI62548.1"/>
    </source>
</evidence>
<dbReference type="UniPathway" id="UPA00665"/>
<dbReference type="NCBIfam" id="NF011369">
    <property type="entry name" value="PRK14788.1"/>
    <property type="match status" value="1"/>
</dbReference>
<dbReference type="InterPro" id="IPR001872">
    <property type="entry name" value="Peptidase_A8"/>
</dbReference>
<evidence type="ECO:0000256" key="8">
    <source>
        <dbReference type="ARBA" id="ARBA00023136"/>
    </source>
</evidence>
<dbReference type="KEGG" id="copr:Cop2CBH44_09010"/>
<feature type="transmembrane region" description="Helical" evidence="9">
    <location>
        <begin position="59"/>
        <end position="81"/>
    </location>
</feature>
<keyword evidence="3 9" id="KW-0645">Protease</keyword>
<dbReference type="RefSeq" id="WP_021929465.1">
    <property type="nucleotide sequence ID" value="NZ_AP023322.1"/>
</dbReference>
<keyword evidence="4 9" id="KW-0812">Transmembrane</keyword>
<evidence type="ECO:0000256" key="7">
    <source>
        <dbReference type="ARBA" id="ARBA00022989"/>
    </source>
</evidence>
<dbReference type="PRINTS" id="PR00781">
    <property type="entry name" value="LIPOSIGPTASE"/>
</dbReference>
<comment type="function">
    <text evidence="9">This protein specifically catalyzes the removal of signal peptides from prolipoproteins.</text>
</comment>
<feature type="active site" evidence="9">
    <location>
        <position position="181"/>
    </location>
</feature>
<dbReference type="GO" id="GO:0005886">
    <property type="term" value="C:plasma membrane"/>
    <property type="evidence" value="ECO:0007669"/>
    <property type="project" value="UniProtKB-SubCell"/>
</dbReference>
<name>A0A7G1HWI5_9BACT</name>
<accession>A0A7G1HWI5</accession>
<gene>
    <name evidence="9 11" type="primary">lspA</name>
    <name evidence="11" type="ORF">Cop2CBH44_09010</name>
</gene>
<dbReference type="Pfam" id="PF01252">
    <property type="entry name" value="Peptidase_A8"/>
    <property type="match status" value="1"/>
</dbReference>
<evidence type="ECO:0000256" key="6">
    <source>
        <dbReference type="ARBA" id="ARBA00022801"/>
    </source>
</evidence>
<dbReference type="PANTHER" id="PTHR33695:SF1">
    <property type="entry name" value="LIPOPROTEIN SIGNAL PEPTIDASE"/>
    <property type="match status" value="1"/>
</dbReference>
<keyword evidence="7 9" id="KW-1133">Transmembrane helix</keyword>
<evidence type="ECO:0000256" key="9">
    <source>
        <dbReference type="HAMAP-Rule" id="MF_00161"/>
    </source>
</evidence>
<evidence type="ECO:0000256" key="10">
    <source>
        <dbReference type="RuleBase" id="RU004181"/>
    </source>
</evidence>
<dbReference type="PANTHER" id="PTHR33695">
    <property type="entry name" value="LIPOPROTEIN SIGNAL PEPTIDASE"/>
    <property type="match status" value="1"/>
</dbReference>
<dbReference type="EC" id="3.4.23.36" evidence="9"/>
<feature type="transmembrane region" description="Helical" evidence="9">
    <location>
        <begin position="93"/>
        <end position="118"/>
    </location>
</feature>
<comment type="caution">
    <text evidence="9">Lacks conserved residue(s) required for the propagation of feature annotation.</text>
</comment>
<organism evidence="11 12">
    <name type="scientific">Coprobacter secundus subsp. similis</name>
    <dbReference type="NCBI Taxonomy" id="2751153"/>
    <lineage>
        <taxon>Bacteria</taxon>
        <taxon>Pseudomonadati</taxon>
        <taxon>Bacteroidota</taxon>
        <taxon>Bacteroidia</taxon>
        <taxon>Bacteroidales</taxon>
        <taxon>Barnesiellaceae</taxon>
        <taxon>Coprobacter</taxon>
    </lineage>
</organism>
<dbReference type="HAMAP" id="MF_00161">
    <property type="entry name" value="LspA"/>
    <property type="match status" value="1"/>
</dbReference>
<reference evidence="12" key="1">
    <citation type="submission" date="2020-07" db="EMBL/GenBank/DDBJ databases">
        <title>Complete genome sequencing of Coprobacter sp. strain 2CBH44.</title>
        <authorList>
            <person name="Sakamoto M."/>
            <person name="Murakami T."/>
            <person name="Mori H."/>
        </authorList>
    </citation>
    <scope>NUCLEOTIDE SEQUENCE [LARGE SCALE GENOMIC DNA]</scope>
    <source>
        <strain evidence="12">2CBH44</strain>
    </source>
</reference>
<feature type="active site" evidence="9">
    <location>
        <position position="147"/>
    </location>
</feature>
<keyword evidence="11" id="KW-0449">Lipoprotein</keyword>
<dbReference type="AlphaFoldDB" id="A0A7G1HWI5"/>
<evidence type="ECO:0000256" key="2">
    <source>
        <dbReference type="ARBA" id="ARBA00022475"/>
    </source>
</evidence>
<keyword evidence="6 9" id="KW-0378">Hydrolase</keyword>
<evidence type="ECO:0000256" key="4">
    <source>
        <dbReference type="ARBA" id="ARBA00022692"/>
    </source>
</evidence>
<comment type="pathway">
    <text evidence="9">Protein modification; lipoprotein biosynthesis (signal peptide cleavage).</text>
</comment>
<evidence type="ECO:0000256" key="3">
    <source>
        <dbReference type="ARBA" id="ARBA00022670"/>
    </source>
</evidence>
<sequence>MKLTKGKIAILVIFLVLLVDQTSKIWVKTHMYLGEDIRITNWFYILFVENNGMAFGIEIISKLFLSLFRIIAVLFISYYLFKLVHQKKETKTGYIVCISLILAGAAGNIIDSIFYGIIFDAPPAPFIATLFPEGGGYGTLFHGKVVDMLYFPLFHFYWPDWVPGIGGELFEFFRPVFNIADSAISVGVILVLLFYRRYLSTDEEKEKK</sequence>
<proteinExistence type="inferred from homology"/>
<evidence type="ECO:0000256" key="5">
    <source>
        <dbReference type="ARBA" id="ARBA00022750"/>
    </source>
</evidence>
<protein>
    <recommendedName>
        <fullName evidence="9">Lipoprotein signal peptidase</fullName>
        <ecNumber evidence="9">3.4.23.36</ecNumber>
    </recommendedName>
    <alternativeName>
        <fullName evidence="9">Prolipoprotein signal peptidase</fullName>
    </alternativeName>
    <alternativeName>
        <fullName evidence="9">Signal peptidase II</fullName>
        <shortName evidence="9">SPase II</shortName>
    </alternativeName>
</protein>
<dbReference type="GO" id="GO:0006508">
    <property type="term" value="P:proteolysis"/>
    <property type="evidence" value="ECO:0007669"/>
    <property type="project" value="UniProtKB-KW"/>
</dbReference>
<keyword evidence="5 9" id="KW-0064">Aspartyl protease</keyword>
<dbReference type="EMBL" id="AP023322">
    <property type="protein sequence ID" value="BCI62548.1"/>
    <property type="molecule type" value="Genomic_DNA"/>
</dbReference>
<dbReference type="GO" id="GO:0004190">
    <property type="term" value="F:aspartic-type endopeptidase activity"/>
    <property type="evidence" value="ECO:0007669"/>
    <property type="project" value="UniProtKB-UniRule"/>
</dbReference>
<keyword evidence="8 9" id="KW-0472">Membrane</keyword>
<comment type="similarity">
    <text evidence="1 9 10">Belongs to the peptidase A8 family.</text>
</comment>
<comment type="catalytic activity">
    <reaction evidence="9">
        <text>Release of signal peptides from bacterial membrane prolipoproteins. Hydrolyzes -Xaa-Yaa-Zaa-|-(S,diacylglyceryl)Cys-, in which Xaa is hydrophobic (preferably Leu), and Yaa (Ala or Ser) and Zaa (Gly or Ala) have small, neutral side chains.</text>
        <dbReference type="EC" id="3.4.23.36"/>
    </reaction>
</comment>
<keyword evidence="12" id="KW-1185">Reference proteome</keyword>
<evidence type="ECO:0000313" key="12">
    <source>
        <dbReference type="Proteomes" id="UP000594042"/>
    </source>
</evidence>